<dbReference type="EMBL" id="GBRH01222833">
    <property type="protein sequence ID" value="JAD75062.1"/>
    <property type="molecule type" value="Transcribed_RNA"/>
</dbReference>
<keyword evidence="1" id="KW-1133">Transmembrane helix</keyword>
<evidence type="ECO:0000313" key="2">
    <source>
        <dbReference type="EMBL" id="JAD75062.1"/>
    </source>
</evidence>
<organism evidence="2">
    <name type="scientific">Arundo donax</name>
    <name type="common">Giant reed</name>
    <name type="synonym">Donax arundinaceus</name>
    <dbReference type="NCBI Taxonomy" id="35708"/>
    <lineage>
        <taxon>Eukaryota</taxon>
        <taxon>Viridiplantae</taxon>
        <taxon>Streptophyta</taxon>
        <taxon>Embryophyta</taxon>
        <taxon>Tracheophyta</taxon>
        <taxon>Spermatophyta</taxon>
        <taxon>Magnoliopsida</taxon>
        <taxon>Liliopsida</taxon>
        <taxon>Poales</taxon>
        <taxon>Poaceae</taxon>
        <taxon>PACMAD clade</taxon>
        <taxon>Arundinoideae</taxon>
        <taxon>Arundineae</taxon>
        <taxon>Arundo</taxon>
    </lineage>
</organism>
<accession>A0A0A9CUA0</accession>
<proteinExistence type="predicted"/>
<protein>
    <submittedName>
        <fullName evidence="2">Uncharacterized protein</fullName>
    </submittedName>
</protein>
<reference evidence="2" key="1">
    <citation type="submission" date="2014-09" db="EMBL/GenBank/DDBJ databases">
        <authorList>
            <person name="Magalhaes I.L.F."/>
            <person name="Oliveira U."/>
            <person name="Santos F.R."/>
            <person name="Vidigal T.H.D.A."/>
            <person name="Brescovit A.D."/>
            <person name="Santos A.J."/>
        </authorList>
    </citation>
    <scope>NUCLEOTIDE SEQUENCE</scope>
    <source>
        <tissue evidence="2">Shoot tissue taken approximately 20 cm above the soil surface</tissue>
    </source>
</reference>
<reference evidence="2" key="2">
    <citation type="journal article" date="2015" name="Data Brief">
        <title>Shoot transcriptome of the giant reed, Arundo donax.</title>
        <authorList>
            <person name="Barrero R.A."/>
            <person name="Guerrero F.D."/>
            <person name="Moolhuijzen P."/>
            <person name="Goolsby J.A."/>
            <person name="Tidwell J."/>
            <person name="Bellgard S.E."/>
            <person name="Bellgard M.I."/>
        </authorList>
    </citation>
    <scope>NUCLEOTIDE SEQUENCE</scope>
    <source>
        <tissue evidence="2">Shoot tissue taken approximately 20 cm above the soil surface</tissue>
    </source>
</reference>
<sequence length="70" mass="7844">MACNRFLVMYASMIMRREPSAEQPRTMFGGSTTSLVRITAIWSTVLIAIIIQHSSTIEDKEPPFPVTSQV</sequence>
<name>A0A0A9CUA0_ARUDO</name>
<keyword evidence="1" id="KW-0472">Membrane</keyword>
<dbReference type="AlphaFoldDB" id="A0A0A9CUA0"/>
<keyword evidence="1" id="KW-0812">Transmembrane</keyword>
<evidence type="ECO:0000256" key="1">
    <source>
        <dbReference type="SAM" id="Phobius"/>
    </source>
</evidence>
<feature type="transmembrane region" description="Helical" evidence="1">
    <location>
        <begin position="34"/>
        <end position="51"/>
    </location>
</feature>